<dbReference type="AlphaFoldDB" id="A0A919YAB2"/>
<dbReference type="PANTHER" id="PTHR43280">
    <property type="entry name" value="ARAC-FAMILY TRANSCRIPTIONAL REGULATOR"/>
    <property type="match status" value="1"/>
</dbReference>
<dbReference type="SMART" id="SM00342">
    <property type="entry name" value="HTH_ARAC"/>
    <property type="match status" value="1"/>
</dbReference>
<keyword evidence="3" id="KW-0804">Transcription</keyword>
<protein>
    <recommendedName>
        <fullName evidence="4">HTH araC/xylS-type domain-containing protein</fullName>
    </recommendedName>
</protein>
<dbReference type="Gene3D" id="1.10.10.60">
    <property type="entry name" value="Homeodomain-like"/>
    <property type="match status" value="2"/>
</dbReference>
<evidence type="ECO:0000256" key="2">
    <source>
        <dbReference type="ARBA" id="ARBA00023125"/>
    </source>
</evidence>
<reference evidence="5 6" key="1">
    <citation type="submission" date="2021-03" db="EMBL/GenBank/DDBJ databases">
        <title>Antimicrobial resistance genes in bacteria isolated from Japanese honey, and their potential for conferring macrolide and lincosamide resistance in the American foulbrood pathogen Paenibacillus larvae.</title>
        <authorList>
            <person name="Okamoto M."/>
            <person name="Kumagai M."/>
            <person name="Kanamori H."/>
            <person name="Takamatsu D."/>
        </authorList>
    </citation>
    <scope>NUCLEOTIDE SEQUENCE [LARGE SCALE GENOMIC DNA]</scope>
    <source>
        <strain evidence="5 6">J34TS1</strain>
    </source>
</reference>
<dbReference type="GO" id="GO:0003700">
    <property type="term" value="F:DNA-binding transcription factor activity"/>
    <property type="evidence" value="ECO:0007669"/>
    <property type="project" value="InterPro"/>
</dbReference>
<feature type="domain" description="HTH araC/xylS-type" evidence="4">
    <location>
        <begin position="10"/>
        <end position="108"/>
    </location>
</feature>
<organism evidence="5 6">
    <name type="scientific">Paenibacillus azoreducens</name>
    <dbReference type="NCBI Taxonomy" id="116718"/>
    <lineage>
        <taxon>Bacteria</taxon>
        <taxon>Bacillati</taxon>
        <taxon>Bacillota</taxon>
        <taxon>Bacilli</taxon>
        <taxon>Bacillales</taxon>
        <taxon>Paenibacillaceae</taxon>
        <taxon>Paenibacillus</taxon>
    </lineage>
</organism>
<keyword evidence="2" id="KW-0238">DNA-binding</keyword>
<comment type="caution">
    <text evidence="5">The sequence shown here is derived from an EMBL/GenBank/DDBJ whole genome shotgun (WGS) entry which is preliminary data.</text>
</comment>
<evidence type="ECO:0000313" key="5">
    <source>
        <dbReference type="EMBL" id="GIO45453.1"/>
    </source>
</evidence>
<accession>A0A919YAB2</accession>
<evidence type="ECO:0000313" key="6">
    <source>
        <dbReference type="Proteomes" id="UP000682811"/>
    </source>
</evidence>
<evidence type="ECO:0000256" key="3">
    <source>
        <dbReference type="ARBA" id="ARBA00023163"/>
    </source>
</evidence>
<dbReference type="EMBL" id="BORT01000001">
    <property type="protein sequence ID" value="GIO45453.1"/>
    <property type="molecule type" value="Genomic_DNA"/>
</dbReference>
<evidence type="ECO:0000256" key="1">
    <source>
        <dbReference type="ARBA" id="ARBA00023015"/>
    </source>
</evidence>
<dbReference type="PANTHER" id="PTHR43280:SF2">
    <property type="entry name" value="HTH-TYPE TRANSCRIPTIONAL REGULATOR EXSA"/>
    <property type="match status" value="1"/>
</dbReference>
<name>A0A919YAB2_9BACL</name>
<dbReference type="InterPro" id="IPR018060">
    <property type="entry name" value="HTH_AraC"/>
</dbReference>
<keyword evidence="6" id="KW-1185">Reference proteome</keyword>
<sequence>MNKEHTAVVEKAIRYMKDHLDEDITSGFLASYVGYSSFHFVRIFKNVTGISPRHFLSALQMEAGKTALLQDPSLLMKILLSVGFHSPGSFNTRFKPNVGMSPRKFSIDSLSLSSYVRQYEHEELQLEEHRSNRSVSQQIRCHIEAPADFRGIIFVGLFTHPIPDQKPAAGTALNRKKRTCSFTDVPSGTYYALAAGIP</sequence>
<dbReference type="RefSeq" id="WP_237099987.1">
    <property type="nucleotide sequence ID" value="NZ_AP025343.1"/>
</dbReference>
<dbReference type="PROSITE" id="PS01124">
    <property type="entry name" value="HTH_ARAC_FAMILY_2"/>
    <property type="match status" value="1"/>
</dbReference>
<dbReference type="SUPFAM" id="SSF46689">
    <property type="entry name" value="Homeodomain-like"/>
    <property type="match status" value="1"/>
</dbReference>
<evidence type="ECO:0000259" key="4">
    <source>
        <dbReference type="PROSITE" id="PS01124"/>
    </source>
</evidence>
<dbReference type="GO" id="GO:0043565">
    <property type="term" value="F:sequence-specific DNA binding"/>
    <property type="evidence" value="ECO:0007669"/>
    <property type="project" value="InterPro"/>
</dbReference>
<dbReference type="InterPro" id="IPR009057">
    <property type="entry name" value="Homeodomain-like_sf"/>
</dbReference>
<proteinExistence type="predicted"/>
<gene>
    <name evidence="5" type="ORF">J34TS1_02180</name>
</gene>
<dbReference type="Proteomes" id="UP000682811">
    <property type="component" value="Unassembled WGS sequence"/>
</dbReference>
<dbReference type="Pfam" id="PF12833">
    <property type="entry name" value="HTH_18"/>
    <property type="match status" value="1"/>
</dbReference>
<keyword evidence="1" id="KW-0805">Transcription regulation</keyword>